<feature type="transmembrane region" description="Helical" evidence="1">
    <location>
        <begin position="6"/>
        <end position="27"/>
    </location>
</feature>
<feature type="transmembrane region" description="Helical" evidence="1">
    <location>
        <begin position="64"/>
        <end position="84"/>
    </location>
</feature>
<keyword evidence="1" id="KW-0812">Transmembrane</keyword>
<sequence>MSGPLPLFTALMAFVAFASGAVLAATLRRLAAGRAARDAPQLACMAGATLLYALNALLRPGRGVGSLLIGGGLALAVAATVFAFRARPRR</sequence>
<name>A0A6J4K9C5_9BACT</name>
<reference evidence="2" key="1">
    <citation type="submission" date="2020-02" db="EMBL/GenBank/DDBJ databases">
        <authorList>
            <person name="Meier V. D."/>
        </authorList>
    </citation>
    <scope>NUCLEOTIDE SEQUENCE</scope>
    <source>
        <strain evidence="2">AVDCRST_MAG40</strain>
    </source>
</reference>
<protein>
    <submittedName>
        <fullName evidence="2">Uncharacterized protein</fullName>
    </submittedName>
</protein>
<evidence type="ECO:0000313" key="2">
    <source>
        <dbReference type="EMBL" id="CAA9299219.1"/>
    </source>
</evidence>
<keyword evidence="1" id="KW-1133">Transmembrane helix</keyword>
<feature type="transmembrane region" description="Helical" evidence="1">
    <location>
        <begin position="39"/>
        <end position="58"/>
    </location>
</feature>
<organism evidence="2">
    <name type="scientific">uncultured Gemmatimonadaceae bacterium</name>
    <dbReference type="NCBI Taxonomy" id="246130"/>
    <lineage>
        <taxon>Bacteria</taxon>
        <taxon>Pseudomonadati</taxon>
        <taxon>Gemmatimonadota</taxon>
        <taxon>Gemmatimonadia</taxon>
        <taxon>Gemmatimonadales</taxon>
        <taxon>Gemmatimonadaceae</taxon>
        <taxon>environmental samples</taxon>
    </lineage>
</organism>
<keyword evidence="1" id="KW-0472">Membrane</keyword>
<evidence type="ECO:0000256" key="1">
    <source>
        <dbReference type="SAM" id="Phobius"/>
    </source>
</evidence>
<gene>
    <name evidence="2" type="ORF">AVDCRST_MAG40-239</name>
</gene>
<dbReference type="EMBL" id="CADCTX010000068">
    <property type="protein sequence ID" value="CAA9299219.1"/>
    <property type="molecule type" value="Genomic_DNA"/>
</dbReference>
<accession>A0A6J4K9C5</accession>
<proteinExistence type="predicted"/>
<dbReference type="AlphaFoldDB" id="A0A6J4K9C5"/>